<accession>A0A0F9W7T6</accession>
<sequence length="92" mass="10270">GAIQRAHEKVGGRWFSPENMDFFRSRVYPGVYGGRFFVTSEKQSGCLTGNTYPRLFTIREATPEGDIETAGEFQEFSTLKKAQAKAEELATA</sequence>
<protein>
    <submittedName>
        <fullName evidence="1">Uncharacterized protein</fullName>
    </submittedName>
</protein>
<proteinExistence type="predicted"/>
<dbReference type="EMBL" id="LAZR01000332">
    <property type="protein sequence ID" value="KKN74118.1"/>
    <property type="molecule type" value="Genomic_DNA"/>
</dbReference>
<gene>
    <name evidence="1" type="ORF">LCGC14_0394580</name>
</gene>
<organism evidence="1">
    <name type="scientific">marine sediment metagenome</name>
    <dbReference type="NCBI Taxonomy" id="412755"/>
    <lineage>
        <taxon>unclassified sequences</taxon>
        <taxon>metagenomes</taxon>
        <taxon>ecological metagenomes</taxon>
    </lineage>
</organism>
<dbReference type="InterPro" id="IPR055870">
    <property type="entry name" value="DUF7447"/>
</dbReference>
<comment type="caution">
    <text evidence="1">The sequence shown here is derived from an EMBL/GenBank/DDBJ whole genome shotgun (WGS) entry which is preliminary data.</text>
</comment>
<evidence type="ECO:0000313" key="1">
    <source>
        <dbReference type="EMBL" id="KKN74118.1"/>
    </source>
</evidence>
<dbReference type="AlphaFoldDB" id="A0A0F9W7T6"/>
<name>A0A0F9W7T6_9ZZZZ</name>
<dbReference type="Pfam" id="PF24239">
    <property type="entry name" value="DUF7447"/>
    <property type="match status" value="1"/>
</dbReference>
<feature type="non-terminal residue" evidence="1">
    <location>
        <position position="1"/>
    </location>
</feature>
<reference evidence="1" key="1">
    <citation type="journal article" date="2015" name="Nature">
        <title>Complex archaea that bridge the gap between prokaryotes and eukaryotes.</title>
        <authorList>
            <person name="Spang A."/>
            <person name="Saw J.H."/>
            <person name="Jorgensen S.L."/>
            <person name="Zaremba-Niedzwiedzka K."/>
            <person name="Martijn J."/>
            <person name="Lind A.E."/>
            <person name="van Eijk R."/>
            <person name="Schleper C."/>
            <person name="Guy L."/>
            <person name="Ettema T.J."/>
        </authorList>
    </citation>
    <scope>NUCLEOTIDE SEQUENCE</scope>
</reference>